<dbReference type="GO" id="GO:0022627">
    <property type="term" value="C:cytosolic small ribosomal subunit"/>
    <property type="evidence" value="ECO:0007669"/>
    <property type="project" value="TreeGrafter"/>
</dbReference>
<feature type="coiled-coil region" evidence="11">
    <location>
        <begin position="541"/>
        <end position="589"/>
    </location>
</feature>
<evidence type="ECO:0000256" key="8">
    <source>
        <dbReference type="ARBA" id="ARBA00022917"/>
    </source>
</evidence>
<comment type="function">
    <text evidence="1 10">Functions in the early steps of protein synthesis of a small number of specific mRNAs. Acts by directing the binding of methionyl-tRNAi to 40S ribosomal subunits. In contrast to the eIF-2 complex, it binds methionyl-tRNAi to 40S subunits in a codon-dependent manner, whereas the eIF-2 complex binds methionyl-tRNAi to 40S subunits in a GTP-dependent manner.</text>
</comment>
<keyword evidence="8 10" id="KW-0648">Protein biosynthesis</keyword>
<evidence type="ECO:0000256" key="6">
    <source>
        <dbReference type="ARBA" id="ARBA00022737"/>
    </source>
</evidence>
<feature type="compositionally biased region" description="Polar residues" evidence="12">
    <location>
        <begin position="442"/>
        <end position="453"/>
    </location>
</feature>
<evidence type="ECO:0000256" key="1">
    <source>
        <dbReference type="ARBA" id="ARBA00003993"/>
    </source>
</evidence>
<dbReference type="AlphaFoldDB" id="A0A6M2CLC2"/>
<dbReference type="FunFam" id="2.130.10.10:FF:000149">
    <property type="entry name" value="Eukaryotic translation initiation factor 2A"/>
    <property type="match status" value="1"/>
</dbReference>
<dbReference type="GO" id="GO:0000049">
    <property type="term" value="F:tRNA binding"/>
    <property type="evidence" value="ECO:0007669"/>
    <property type="project" value="UniProtKB-UniRule"/>
</dbReference>
<reference evidence="14" key="1">
    <citation type="submission" date="2019-09" db="EMBL/GenBank/DDBJ databases">
        <title>Organ-specific transcriptomic study of the physiology of the cattle tick, Rhipicephalus microplus.</title>
        <authorList>
            <person name="Tirloni L."/>
            <person name="Braz G."/>
            <person name="Gandara A.C.P."/>
            <person name="Sabadin G.A."/>
            <person name="da Silva R.M."/>
            <person name="Guizzo M.G."/>
            <person name="Machado J.A."/>
            <person name="Costa E.P."/>
            <person name="Gomes H.F."/>
            <person name="Moraes J."/>
            <person name="Mota M.B.S."/>
            <person name="Mesquita R.D."/>
            <person name="Alvarenga P.H."/>
            <person name="Alves F."/>
            <person name="Seixas A."/>
            <person name="da Fonseca R.N."/>
            <person name="Fogaca A."/>
            <person name="Logullo C."/>
            <person name="Tanaka A."/>
            <person name="Daffre S."/>
            <person name="Termignoni C."/>
            <person name="Vaz I.S.Jr."/>
            <person name="Oliveira P.L."/>
            <person name="Ribeiro J.M."/>
        </authorList>
    </citation>
    <scope>NUCLEOTIDE SEQUENCE</scope>
    <source>
        <strain evidence="14">Porto Alegre</strain>
    </source>
</reference>
<evidence type="ECO:0000313" key="14">
    <source>
        <dbReference type="EMBL" id="NOV34358.1"/>
    </source>
</evidence>
<keyword evidence="6" id="KW-0677">Repeat</keyword>
<keyword evidence="5" id="KW-0853">WD repeat</keyword>
<feature type="compositionally biased region" description="Polar residues" evidence="12">
    <location>
        <begin position="476"/>
        <end position="492"/>
    </location>
</feature>
<dbReference type="InterPro" id="IPR015943">
    <property type="entry name" value="WD40/YVTN_repeat-like_dom_sf"/>
</dbReference>
<comment type="similarity">
    <text evidence="2 10">Belongs to the WD repeat EIF2A family.</text>
</comment>
<feature type="compositionally biased region" description="Basic residues" evidence="12">
    <location>
        <begin position="494"/>
        <end position="504"/>
    </location>
</feature>
<dbReference type="SUPFAM" id="SSF82171">
    <property type="entry name" value="DPP6 N-terminal domain-like"/>
    <property type="match status" value="1"/>
</dbReference>
<evidence type="ECO:0000256" key="12">
    <source>
        <dbReference type="SAM" id="MobiDB-lite"/>
    </source>
</evidence>
<accession>A0A6M2CLC2</accession>
<evidence type="ECO:0000256" key="10">
    <source>
        <dbReference type="PIRNR" id="PIRNR017222"/>
    </source>
</evidence>
<evidence type="ECO:0000256" key="11">
    <source>
        <dbReference type="SAM" id="Coils"/>
    </source>
</evidence>
<dbReference type="PANTHER" id="PTHR13227">
    <property type="entry name" value="EUKARYOTIC TRANSLATION INITIATION FACTOR 2A"/>
    <property type="match status" value="1"/>
</dbReference>
<organism evidence="14">
    <name type="scientific">Rhipicephalus microplus</name>
    <name type="common">Cattle tick</name>
    <name type="synonym">Boophilus microplus</name>
    <dbReference type="NCBI Taxonomy" id="6941"/>
    <lineage>
        <taxon>Eukaryota</taxon>
        <taxon>Metazoa</taxon>
        <taxon>Ecdysozoa</taxon>
        <taxon>Arthropoda</taxon>
        <taxon>Chelicerata</taxon>
        <taxon>Arachnida</taxon>
        <taxon>Acari</taxon>
        <taxon>Parasitiformes</taxon>
        <taxon>Ixodida</taxon>
        <taxon>Ixodoidea</taxon>
        <taxon>Ixodidae</taxon>
        <taxon>Rhipicephalinae</taxon>
        <taxon>Rhipicephalus</taxon>
        <taxon>Boophilus</taxon>
    </lineage>
</organism>
<evidence type="ECO:0000256" key="4">
    <source>
        <dbReference type="ARBA" id="ARBA00022540"/>
    </source>
</evidence>
<name>A0A6M2CLC2_RHIMP</name>
<evidence type="ECO:0000259" key="13">
    <source>
        <dbReference type="Pfam" id="PF08662"/>
    </source>
</evidence>
<dbReference type="GO" id="GO:0043022">
    <property type="term" value="F:ribosome binding"/>
    <property type="evidence" value="ECO:0007669"/>
    <property type="project" value="UniProtKB-UniRule"/>
</dbReference>
<evidence type="ECO:0000256" key="3">
    <source>
        <dbReference type="ARBA" id="ARBA00013819"/>
    </source>
</evidence>
<evidence type="ECO:0000256" key="2">
    <source>
        <dbReference type="ARBA" id="ARBA00009573"/>
    </source>
</evidence>
<protein>
    <recommendedName>
        <fullName evidence="3 10">Eukaryotic translation initiation factor 2A</fullName>
        <shortName evidence="10">eIF-2A</shortName>
    </recommendedName>
</protein>
<feature type="region of interest" description="Disordered" evidence="12">
    <location>
        <begin position="442"/>
        <end position="516"/>
    </location>
</feature>
<keyword evidence="7 10" id="KW-0810">Translation regulation</keyword>
<dbReference type="Gene3D" id="2.130.10.10">
    <property type="entry name" value="YVTN repeat-like/Quinoprotein amine dehydrogenase"/>
    <property type="match status" value="2"/>
</dbReference>
<dbReference type="InterPro" id="IPR013979">
    <property type="entry name" value="TIF_beta_prop-like"/>
</dbReference>
<dbReference type="PIRSF" id="PIRSF017222">
    <property type="entry name" value="eIF2A"/>
    <property type="match status" value="1"/>
</dbReference>
<keyword evidence="9 11" id="KW-0175">Coiled coil</keyword>
<dbReference type="Pfam" id="PF08662">
    <property type="entry name" value="eIF2A"/>
    <property type="match status" value="1"/>
</dbReference>
<evidence type="ECO:0000256" key="7">
    <source>
        <dbReference type="ARBA" id="ARBA00022845"/>
    </source>
</evidence>
<dbReference type="GO" id="GO:0003729">
    <property type="term" value="F:mRNA binding"/>
    <property type="evidence" value="ECO:0007669"/>
    <property type="project" value="TreeGrafter"/>
</dbReference>
<dbReference type="PANTHER" id="PTHR13227:SF0">
    <property type="entry name" value="EUKARYOTIC TRANSLATION INITIATION FACTOR 2A"/>
    <property type="match status" value="1"/>
</dbReference>
<evidence type="ECO:0000256" key="5">
    <source>
        <dbReference type="ARBA" id="ARBA00022574"/>
    </source>
</evidence>
<keyword evidence="4 10" id="KW-0396">Initiation factor</keyword>
<sequence>MRLHRPSFARYLDCGCSRLSVRGSRGVAFHKGQPDFAELNEFQRDYTRSCRVIAFSKDGKLFAWSNEDKVQVVALPSFEKVLEVPKPKTLYLDFSPKGNILCTWEQYTGSKDSQEQPNMFVYDIKSKKCLRSFVQKKQSSWQPQWSDDESICARSMNNEVHIYESNNFETFCHKIHLQKLAEFSLAPGDKPYHIACHVPGTKGQPSFVRAFRHPNYEGPSAGIANKSFYKADKVDFRWNKKGTGLLLLTSTDVDKTGASYYGDQGLHFLRTNGDTAMVKRGKDGPVYSVEWSPECDHFCVVYGFMPAKATLFNLNCDPVFDMGTGPRNSIYYNIQGTLLILAGFGNLRGNVEVWDVKGRKQVSRSQASDSTQLCWCADGEHYLTATTAPRLRVGNGYKVWHYSGSLQHENICCEGEELWDVLWQPCPAESFPAKPISYKQVSGIQSSQPQASKQVYRPPGARGQPSSFKVKDDESASTNKAADSTPKSKTAIKNQKRKEAKKAKKENAQPAEVTDKASAIQTVVEIMGQNSAPQETEEGSREKKIRNLKKKLGQIATLKEEVQAGKKLEANQLEKIKREQELLDELEALELH</sequence>
<dbReference type="InterPro" id="IPR011387">
    <property type="entry name" value="TIF2A"/>
</dbReference>
<dbReference type="GO" id="GO:0003743">
    <property type="term" value="F:translation initiation factor activity"/>
    <property type="evidence" value="ECO:0007669"/>
    <property type="project" value="UniProtKB-UniRule"/>
</dbReference>
<proteinExistence type="inferred from homology"/>
<feature type="domain" description="Translation initiation factor beta propellor-like" evidence="13">
    <location>
        <begin position="226"/>
        <end position="421"/>
    </location>
</feature>
<dbReference type="EMBL" id="GHWJ01001621">
    <property type="protein sequence ID" value="NOV34358.1"/>
    <property type="molecule type" value="Transcribed_RNA"/>
</dbReference>
<dbReference type="GO" id="GO:0006417">
    <property type="term" value="P:regulation of translation"/>
    <property type="evidence" value="ECO:0007669"/>
    <property type="project" value="UniProtKB-KW"/>
</dbReference>
<evidence type="ECO:0000256" key="9">
    <source>
        <dbReference type="ARBA" id="ARBA00023054"/>
    </source>
</evidence>